<gene>
    <name evidence="1" type="ORF">BN741_00738</name>
</gene>
<protein>
    <submittedName>
        <fullName evidence="1">Uncharacterized protein</fullName>
    </submittedName>
</protein>
<dbReference type="AlphaFoldDB" id="R7GU05"/>
<sequence length="68" mass="7459">MYRITFALSGPHVGRGVCLATCATKVVRGILVADCIGIRFKYIVDCIGMLIQGANVRQTNVYLSYNHP</sequence>
<dbReference type="EMBL" id="CBIT010000056">
    <property type="protein sequence ID" value="CDE30576.1"/>
    <property type="molecule type" value="Genomic_DNA"/>
</dbReference>
<proteinExistence type="predicted"/>
<comment type="caution">
    <text evidence="1">The sequence shown here is derived from an EMBL/GenBank/DDBJ whole genome shotgun (WGS) entry which is preliminary data.</text>
</comment>
<evidence type="ECO:0000313" key="1">
    <source>
        <dbReference type="EMBL" id="CDE30576.1"/>
    </source>
</evidence>
<evidence type="ECO:0000313" key="2">
    <source>
        <dbReference type="Proteomes" id="UP000018072"/>
    </source>
</evidence>
<name>R7GU05_9BACT</name>
<dbReference type="Proteomes" id="UP000018072">
    <property type="component" value="Unassembled WGS sequence"/>
</dbReference>
<accession>R7GU05</accession>
<organism evidence="1 2">
    <name type="scientific">Leyella stercorea CAG:629</name>
    <dbReference type="NCBI Taxonomy" id="1263103"/>
    <lineage>
        <taxon>Bacteria</taxon>
        <taxon>Pseudomonadati</taxon>
        <taxon>Bacteroidota</taxon>
        <taxon>Bacteroidia</taxon>
        <taxon>Bacteroidales</taxon>
        <taxon>Prevotellaceae</taxon>
        <taxon>Leyella</taxon>
    </lineage>
</organism>
<reference evidence="1" key="1">
    <citation type="submission" date="2012-11" db="EMBL/GenBank/DDBJ databases">
        <title>Dependencies among metagenomic species, viruses, plasmids and units of genetic variation.</title>
        <authorList>
            <person name="Nielsen H.B."/>
            <person name="Almeida M."/>
            <person name="Juncker A.S."/>
            <person name="Rasmussen S."/>
            <person name="Li J."/>
            <person name="Sunagawa S."/>
            <person name="Plichta D."/>
            <person name="Gautier L."/>
            <person name="Le Chatelier E."/>
            <person name="Peletier E."/>
            <person name="Bonde I."/>
            <person name="Nielsen T."/>
            <person name="Manichanh C."/>
            <person name="Arumugam M."/>
            <person name="Batto J."/>
            <person name="Santos M.B.Q.D."/>
            <person name="Blom N."/>
            <person name="Borruel N."/>
            <person name="Burgdorf K.S."/>
            <person name="Boumezbeur F."/>
            <person name="Casellas F."/>
            <person name="Dore J."/>
            <person name="Guarner F."/>
            <person name="Hansen T."/>
            <person name="Hildebrand F."/>
            <person name="Kaas R.S."/>
            <person name="Kennedy S."/>
            <person name="Kristiansen K."/>
            <person name="Kultima J.R."/>
            <person name="Leonard P."/>
            <person name="Levenez F."/>
            <person name="Lund O."/>
            <person name="Moumen B."/>
            <person name="Le Paslier D."/>
            <person name="Pons N."/>
            <person name="Pedersen O."/>
            <person name="Prifti E."/>
            <person name="Qin J."/>
            <person name="Raes J."/>
            <person name="Tap J."/>
            <person name="Tims S."/>
            <person name="Ussery D.W."/>
            <person name="Yamada T."/>
            <person name="MetaHit consortium"/>
            <person name="Renault P."/>
            <person name="Sicheritz-Ponten T."/>
            <person name="Bork P."/>
            <person name="Wang J."/>
            <person name="Brunak S."/>
            <person name="Ehrlich S.D."/>
        </authorList>
    </citation>
    <scope>NUCLEOTIDE SEQUENCE [LARGE SCALE GENOMIC DNA]</scope>
</reference>